<dbReference type="OrthoDB" id="9131849at2"/>
<dbReference type="CDD" id="cd00088">
    <property type="entry name" value="HPT"/>
    <property type="match status" value="1"/>
</dbReference>
<dbReference type="EMBL" id="CP002776">
    <property type="protein sequence ID" value="AEG30807.1"/>
    <property type="molecule type" value="Genomic_DNA"/>
</dbReference>
<accession>F6DB67</accession>
<proteinExistence type="predicted"/>
<dbReference type="GO" id="GO:0004672">
    <property type="term" value="F:protein kinase activity"/>
    <property type="evidence" value="ECO:0007669"/>
    <property type="project" value="UniProtKB-ARBA"/>
</dbReference>
<dbReference type="InterPro" id="IPR036641">
    <property type="entry name" value="HPT_dom_sf"/>
</dbReference>
<dbReference type="AlphaFoldDB" id="F6DB67"/>
<evidence type="ECO:0000256" key="2">
    <source>
        <dbReference type="PROSITE-ProRule" id="PRU00110"/>
    </source>
</evidence>
<protein>
    <submittedName>
        <fullName evidence="4">Hpt domain protein</fullName>
    </submittedName>
</protein>
<keyword evidence="1" id="KW-0902">Two-component regulatory system</keyword>
<dbReference type="InterPro" id="IPR008207">
    <property type="entry name" value="Sig_transdc_His_kin_Hpt_dom"/>
</dbReference>
<evidence type="ECO:0000313" key="4">
    <source>
        <dbReference type="EMBL" id="AEG30807.1"/>
    </source>
</evidence>
<dbReference type="Proteomes" id="UP000009232">
    <property type="component" value="Chromosome"/>
</dbReference>
<feature type="modified residue" description="Phosphohistidine" evidence="2">
    <location>
        <position position="58"/>
    </location>
</feature>
<evidence type="ECO:0000313" key="5">
    <source>
        <dbReference type="Proteomes" id="UP000009232"/>
    </source>
</evidence>
<dbReference type="Gene3D" id="1.20.120.160">
    <property type="entry name" value="HPT domain"/>
    <property type="match status" value="1"/>
</dbReference>
<dbReference type="SMART" id="SM00073">
    <property type="entry name" value="HPT"/>
    <property type="match status" value="1"/>
</dbReference>
<keyword evidence="5" id="KW-1185">Reference proteome</keyword>
<dbReference type="GO" id="GO:0000160">
    <property type="term" value="P:phosphorelay signal transduction system"/>
    <property type="evidence" value="ECO:0007669"/>
    <property type="project" value="UniProtKB-KW"/>
</dbReference>
<organism evidence="4 5">
    <name type="scientific">Thiomicrospira cyclica (strain DSM 14477 / JCM 11371 / ALM1)</name>
    <name type="common">Thioalkalimicrobium cyclicum</name>
    <dbReference type="NCBI Taxonomy" id="717773"/>
    <lineage>
        <taxon>Bacteria</taxon>
        <taxon>Pseudomonadati</taxon>
        <taxon>Pseudomonadota</taxon>
        <taxon>Gammaproteobacteria</taxon>
        <taxon>Thiotrichales</taxon>
        <taxon>Piscirickettsiaceae</taxon>
        <taxon>Thiomicrospira</taxon>
    </lineage>
</organism>
<dbReference type="eggNOG" id="COG2198">
    <property type="taxonomic scope" value="Bacteria"/>
</dbReference>
<dbReference type="HOGENOM" id="CLU_2072068_0_0_6"/>
<dbReference type="PROSITE" id="PS50894">
    <property type="entry name" value="HPT"/>
    <property type="match status" value="1"/>
</dbReference>
<dbReference type="STRING" id="717773.Thicy_0031"/>
<name>F6DB67_THICA</name>
<feature type="domain" description="HPt" evidence="3">
    <location>
        <begin position="19"/>
        <end position="117"/>
    </location>
</feature>
<evidence type="ECO:0000259" key="3">
    <source>
        <dbReference type="PROSITE" id="PS50894"/>
    </source>
</evidence>
<sequence length="118" mass="13278">MSAPNIESFETLDSLKSLLGNELKPILVSYCYQTPRTLTKLKRAVKTGDLEKIQNLAHLLKGSSSNLGFVKFSNDCNQLEQAAKNQADFIELEALNSQLIKDEESINARIEEFIIENF</sequence>
<evidence type="ECO:0000256" key="1">
    <source>
        <dbReference type="ARBA" id="ARBA00023012"/>
    </source>
</evidence>
<dbReference type="KEGG" id="tcy:Thicy_0031"/>
<gene>
    <name evidence="4" type="ordered locus">Thicy_0031</name>
</gene>
<reference evidence="4 5" key="1">
    <citation type="submission" date="2011-05" db="EMBL/GenBank/DDBJ databases">
        <title>Complete sequence of Thioalkalimicrobium cyclicum ALM1.</title>
        <authorList>
            <consortium name="US DOE Joint Genome Institute"/>
            <person name="Lucas S."/>
            <person name="Han J."/>
            <person name="Lapidus A."/>
            <person name="Cheng J.-F."/>
            <person name="Goodwin L."/>
            <person name="Pitluck S."/>
            <person name="Peters L."/>
            <person name="Mikhailova N."/>
            <person name="Davenport K."/>
            <person name="Han C."/>
            <person name="Tapia R."/>
            <person name="Land M."/>
            <person name="Hauser L."/>
            <person name="Kyrpides N."/>
            <person name="Ivanova N."/>
            <person name="Pagani I."/>
            <person name="Kappler U."/>
            <person name="Woyke T."/>
        </authorList>
    </citation>
    <scope>NUCLEOTIDE SEQUENCE [LARGE SCALE GENOMIC DNA]</scope>
    <source>
        <strain evidence="5">DSM 14477 / JCM 11371 / ALM1</strain>
    </source>
</reference>
<dbReference type="SUPFAM" id="SSF47226">
    <property type="entry name" value="Histidine-containing phosphotransfer domain, HPT domain"/>
    <property type="match status" value="1"/>
</dbReference>
<dbReference type="Pfam" id="PF01627">
    <property type="entry name" value="Hpt"/>
    <property type="match status" value="1"/>
</dbReference>
<keyword evidence="2" id="KW-0597">Phosphoprotein</keyword>
<dbReference type="RefSeq" id="WP_013834596.1">
    <property type="nucleotide sequence ID" value="NC_015581.1"/>
</dbReference>